<evidence type="ECO:0000313" key="2">
    <source>
        <dbReference type="Proteomes" id="UP000798662"/>
    </source>
</evidence>
<protein>
    <submittedName>
        <fullName evidence="1">Uncharacterized protein</fullName>
    </submittedName>
</protein>
<sequence>MLARLKREFFMPLLVENPYTVNHVVGEGAYGVVVSATDTRTGEEVAIKRIVCVFDEPGESTRILRELKFLRLLAAHPNVITLRDVLLPADPTTFNDVFLVFELLPSDLSRVLRCAHLADSSDADTEARSSGHPPSCSSSSGDDGDVADGGGGGYDDGAQGGCTAPAQGGGPRPPWDPPPETLDRLSRVFPIGTPPAAVRIVASLLTFDAAVRPRAADILADPWFAPLTAAAEAAEADAPVPAQVELPPEEFAFEAPAASGGAGPSKAALRVLFMEEMRQHARRERGGADRVYADAAGSGGGGNVGRGGTPPADTSPKGVWTVLPPPPPTPPPLRVGEVCLDLGEASSEGSASGEPSLAGGEAAALLP</sequence>
<dbReference type="EMBL" id="CM020618">
    <property type="protein sequence ID" value="KAK1862655.1"/>
    <property type="molecule type" value="Genomic_DNA"/>
</dbReference>
<evidence type="ECO:0000313" key="1">
    <source>
        <dbReference type="EMBL" id="KAK1862655.1"/>
    </source>
</evidence>
<dbReference type="Proteomes" id="UP000798662">
    <property type="component" value="Chromosome 1"/>
</dbReference>
<proteinExistence type="predicted"/>
<name>A0ACC3BY32_PYRYE</name>
<comment type="caution">
    <text evidence="1">The sequence shown here is derived from an EMBL/GenBank/DDBJ whole genome shotgun (WGS) entry which is preliminary data.</text>
</comment>
<organism evidence="1 2">
    <name type="scientific">Pyropia yezoensis</name>
    <name type="common">Susabi-nori</name>
    <name type="synonym">Porphyra yezoensis</name>
    <dbReference type="NCBI Taxonomy" id="2788"/>
    <lineage>
        <taxon>Eukaryota</taxon>
        <taxon>Rhodophyta</taxon>
        <taxon>Bangiophyceae</taxon>
        <taxon>Bangiales</taxon>
        <taxon>Bangiaceae</taxon>
        <taxon>Pyropia</taxon>
    </lineage>
</organism>
<reference evidence="1" key="1">
    <citation type="submission" date="2019-11" db="EMBL/GenBank/DDBJ databases">
        <title>Nori genome reveals adaptations in red seaweeds to the harsh intertidal environment.</title>
        <authorList>
            <person name="Wang D."/>
            <person name="Mao Y."/>
        </authorList>
    </citation>
    <scope>NUCLEOTIDE SEQUENCE</scope>
    <source>
        <tissue evidence="1">Gametophyte</tissue>
    </source>
</reference>
<keyword evidence="2" id="KW-1185">Reference proteome</keyword>
<gene>
    <name evidence="1" type="ORF">I4F81_005223</name>
</gene>
<accession>A0ACC3BY32</accession>